<evidence type="ECO:0000259" key="4">
    <source>
        <dbReference type="Pfam" id="PF13863"/>
    </source>
</evidence>
<dbReference type="RefSeq" id="XP_032820922.1">
    <property type="nucleotide sequence ID" value="XM_032965031.1"/>
</dbReference>
<dbReference type="InterPro" id="IPR025252">
    <property type="entry name" value="DUF4200"/>
</dbReference>
<evidence type="ECO:0000313" key="7">
    <source>
        <dbReference type="RefSeq" id="XP_032820922.1"/>
    </source>
</evidence>
<dbReference type="AlphaFoldDB" id="A0AAJ7TQ34"/>
<feature type="domain" description="DUF4200" evidence="4">
    <location>
        <begin position="76"/>
        <end position="191"/>
    </location>
</feature>
<evidence type="ECO:0000313" key="6">
    <source>
        <dbReference type="RefSeq" id="XP_032820921.1"/>
    </source>
</evidence>
<dbReference type="KEGG" id="pmrn:116948402"/>
<dbReference type="GO" id="GO:0005856">
    <property type="term" value="C:cytoskeleton"/>
    <property type="evidence" value="ECO:0007669"/>
    <property type="project" value="UniProtKB-ARBA"/>
</dbReference>
<reference evidence="6 7" key="1">
    <citation type="submission" date="2025-04" db="UniProtKB">
        <authorList>
            <consortium name="RefSeq"/>
        </authorList>
    </citation>
    <scope>IDENTIFICATION</scope>
    <source>
        <tissue evidence="6 7">Sperm</tissue>
    </source>
</reference>
<evidence type="ECO:0000256" key="2">
    <source>
        <dbReference type="SAM" id="Coils"/>
    </source>
</evidence>
<dbReference type="PANTHER" id="PTHR21683:SF18">
    <property type="entry name" value="COILED-COIL DOMAIN-CONTAINING PROTEIN 42 HOMOLOG"/>
    <property type="match status" value="1"/>
</dbReference>
<feature type="coiled-coil region" evidence="2">
    <location>
        <begin position="258"/>
        <end position="285"/>
    </location>
</feature>
<evidence type="ECO:0000313" key="5">
    <source>
        <dbReference type="Proteomes" id="UP001318040"/>
    </source>
</evidence>
<dbReference type="RefSeq" id="XP_032820923.1">
    <property type="nucleotide sequence ID" value="XM_032965032.1"/>
</dbReference>
<dbReference type="GeneID" id="116948402"/>
<dbReference type="RefSeq" id="XP_032820921.1">
    <property type="nucleotide sequence ID" value="XM_032965030.1"/>
</dbReference>
<dbReference type="Proteomes" id="UP001318040">
    <property type="component" value="Chromosome 33"/>
</dbReference>
<dbReference type="InterPro" id="IPR051147">
    <property type="entry name" value="CFAP_domain-containing"/>
</dbReference>
<evidence type="ECO:0000256" key="1">
    <source>
        <dbReference type="ARBA" id="ARBA00023054"/>
    </source>
</evidence>
<accession>A0AAJ7TQ34</accession>
<feature type="coiled-coil region" evidence="2">
    <location>
        <begin position="106"/>
        <end position="175"/>
    </location>
</feature>
<name>A0AAJ7TQ34_PETMA</name>
<proteinExistence type="predicted"/>
<feature type="region of interest" description="Disordered" evidence="3">
    <location>
        <begin position="344"/>
        <end position="409"/>
    </location>
</feature>
<sequence>MDAVRREEEEQGEKRSDVEPVKFQIRRLEQRNIFVTQLGEGRDEDENIRKFPVVKEGPSRLLEAPGAAPQETLLLRREVERRRIDAELEEARGRFRRRMEECGARGRQLQQRRREEEDRALQLQQVLREQDARTRRALARQRKERAETEAARGEAEQLRELLMQLQCRCQKLQRATGRCKVYEDFLRDALDRFPEGDAGGDGHDASGLIRRHTGLEAARVALLGRLGDLGRDLEQAQLQLAQLTRGFSHTSMVIHGEMSELRSRRERAQERCRAAEERLLALRQQHHTQGQELGAMLMAIDNLAESCYLRQYGSLQDMDSFSKLDMVQECLLERMEVLRAVRSVRHAAPSASSDRSRKTEPWGPRAPRSSAPAGSLPRPPLPPVSGQGGRSGRQGSTRVLVKLTIPAVK</sequence>
<dbReference type="PANTHER" id="PTHR21683">
    <property type="entry name" value="COILED-COIL DOMAIN-CONTAINING PROTEIN 42 LIKE-2-LIKE-RELATED"/>
    <property type="match status" value="1"/>
</dbReference>
<gene>
    <name evidence="6 7 8" type="primary">CCDC197</name>
</gene>
<keyword evidence="5" id="KW-1185">Reference proteome</keyword>
<keyword evidence="1 2" id="KW-0175">Coiled coil</keyword>
<dbReference type="Pfam" id="PF13863">
    <property type="entry name" value="DUF4200"/>
    <property type="match status" value="1"/>
</dbReference>
<organism evidence="5 6">
    <name type="scientific">Petromyzon marinus</name>
    <name type="common">Sea lamprey</name>
    <dbReference type="NCBI Taxonomy" id="7757"/>
    <lineage>
        <taxon>Eukaryota</taxon>
        <taxon>Metazoa</taxon>
        <taxon>Chordata</taxon>
        <taxon>Craniata</taxon>
        <taxon>Vertebrata</taxon>
        <taxon>Cyclostomata</taxon>
        <taxon>Hyperoartia</taxon>
        <taxon>Petromyzontiformes</taxon>
        <taxon>Petromyzontidae</taxon>
        <taxon>Petromyzon</taxon>
    </lineage>
</organism>
<evidence type="ECO:0000256" key="3">
    <source>
        <dbReference type="SAM" id="MobiDB-lite"/>
    </source>
</evidence>
<protein>
    <submittedName>
        <fullName evidence="6 7">Uncharacterized protein CCDC197 isoform X1</fullName>
    </submittedName>
</protein>
<evidence type="ECO:0000313" key="8">
    <source>
        <dbReference type="RefSeq" id="XP_032820923.1"/>
    </source>
</evidence>
<feature type="compositionally biased region" description="Low complexity" evidence="3">
    <location>
        <begin position="363"/>
        <end position="376"/>
    </location>
</feature>